<dbReference type="InterPro" id="IPR050361">
    <property type="entry name" value="MPP/UQCRC_Complex"/>
</dbReference>
<evidence type="ECO:0000256" key="1">
    <source>
        <dbReference type="ARBA" id="ARBA00007261"/>
    </source>
</evidence>
<comment type="caution">
    <text evidence="5">The sequence shown here is derived from an EMBL/GenBank/DDBJ whole genome shotgun (WGS) entry which is preliminary data.</text>
</comment>
<organism evidence="5 6">
    <name type="scientific">Uliginosibacterium flavum</name>
    <dbReference type="NCBI Taxonomy" id="1396831"/>
    <lineage>
        <taxon>Bacteria</taxon>
        <taxon>Pseudomonadati</taxon>
        <taxon>Pseudomonadota</taxon>
        <taxon>Betaproteobacteria</taxon>
        <taxon>Rhodocyclales</taxon>
        <taxon>Zoogloeaceae</taxon>
        <taxon>Uliginosibacterium</taxon>
    </lineage>
</organism>
<feature type="domain" description="Peptidase M16 N-terminal" evidence="3">
    <location>
        <begin position="37"/>
        <end position="182"/>
    </location>
</feature>
<dbReference type="EMBL" id="JBEWZI010000007">
    <property type="protein sequence ID" value="MET7014198.1"/>
    <property type="molecule type" value="Genomic_DNA"/>
</dbReference>
<dbReference type="RefSeq" id="WP_354600658.1">
    <property type="nucleotide sequence ID" value="NZ_JBEWZI010000007.1"/>
</dbReference>
<dbReference type="PANTHER" id="PTHR11851">
    <property type="entry name" value="METALLOPROTEASE"/>
    <property type="match status" value="1"/>
</dbReference>
<dbReference type="InterPro" id="IPR007863">
    <property type="entry name" value="Peptidase_M16_C"/>
</dbReference>
<name>A0ABV2TJW5_9RHOO</name>
<dbReference type="PANTHER" id="PTHR11851:SF49">
    <property type="entry name" value="MITOCHONDRIAL-PROCESSING PEPTIDASE SUBUNIT ALPHA"/>
    <property type="match status" value="1"/>
</dbReference>
<evidence type="ECO:0000313" key="5">
    <source>
        <dbReference type="EMBL" id="MET7014198.1"/>
    </source>
</evidence>
<sequence>MRLIPLLKPALFGLALLASLSAAANPFETTLPNGLKIVVKEDHRAPTVTHMVWYRVGSLDEFNATTGVAHALEHMMFKGTALHGPGEFNKLVAAAGGQDNAFTSQDYTAYFQQIPAAQLGAMMALEADRMANLRVDDELFAKEIAVIKEERRMRTDDQPRAKAYEALMGTVYHAHPYGRPVIGWMPDLDNMTAQDLRDWYARWYGPNNATLVVVGDVDHATVFKQAAATYGQLPSRNLPTRKLQKEPAQTGIRRVTVKAPAELPYLMLAWRAPALSDLEGKTPVSREAYALQILAAVLDGYDGARISRSLVKERKLAVSAGAGYEAISRGQQSLFMLEGVPSKGVSITQLEAALRGEIGKIATHGVTETELRRIKAQLVASKVFARDSQMGQAMQIGGLEVLGLSWRDEDKMFEQLRSVSAAEVQAVAKQLLSDDTLTVADLVPLPIDPKAPKTAPNFKY</sequence>
<gene>
    <name evidence="5" type="ORF">ABXR19_08340</name>
</gene>
<dbReference type="SUPFAM" id="SSF63411">
    <property type="entry name" value="LuxS/MPP-like metallohydrolase"/>
    <property type="match status" value="2"/>
</dbReference>
<keyword evidence="2" id="KW-0732">Signal</keyword>
<dbReference type="Pfam" id="PF00675">
    <property type="entry name" value="Peptidase_M16"/>
    <property type="match status" value="1"/>
</dbReference>
<feature type="signal peptide" evidence="2">
    <location>
        <begin position="1"/>
        <end position="24"/>
    </location>
</feature>
<comment type="similarity">
    <text evidence="1">Belongs to the peptidase M16 family.</text>
</comment>
<proteinExistence type="inferred from homology"/>
<evidence type="ECO:0000313" key="6">
    <source>
        <dbReference type="Proteomes" id="UP001549691"/>
    </source>
</evidence>
<feature type="chain" id="PRO_5046121820" evidence="2">
    <location>
        <begin position="25"/>
        <end position="460"/>
    </location>
</feature>
<dbReference type="Proteomes" id="UP001549691">
    <property type="component" value="Unassembled WGS sequence"/>
</dbReference>
<dbReference type="InterPro" id="IPR011765">
    <property type="entry name" value="Pept_M16_N"/>
</dbReference>
<evidence type="ECO:0000259" key="4">
    <source>
        <dbReference type="Pfam" id="PF05193"/>
    </source>
</evidence>
<accession>A0ABV2TJW5</accession>
<feature type="domain" description="Peptidase M16 C-terminal" evidence="4">
    <location>
        <begin position="190"/>
        <end position="378"/>
    </location>
</feature>
<reference evidence="5 6" key="1">
    <citation type="submission" date="2024-07" db="EMBL/GenBank/DDBJ databases">
        <title>Uliginosibacterium flavum JJ3220;KACC:17644.</title>
        <authorList>
            <person name="Kim M.K."/>
        </authorList>
    </citation>
    <scope>NUCLEOTIDE SEQUENCE [LARGE SCALE GENOMIC DNA]</scope>
    <source>
        <strain evidence="5 6">KACC:17644</strain>
    </source>
</reference>
<dbReference type="InterPro" id="IPR011249">
    <property type="entry name" value="Metalloenz_LuxS/M16"/>
</dbReference>
<keyword evidence="6" id="KW-1185">Reference proteome</keyword>
<protein>
    <submittedName>
        <fullName evidence="5">Pitrilysin family protein</fullName>
    </submittedName>
</protein>
<evidence type="ECO:0000259" key="3">
    <source>
        <dbReference type="Pfam" id="PF00675"/>
    </source>
</evidence>
<dbReference type="Pfam" id="PF05193">
    <property type="entry name" value="Peptidase_M16_C"/>
    <property type="match status" value="1"/>
</dbReference>
<evidence type="ECO:0000256" key="2">
    <source>
        <dbReference type="SAM" id="SignalP"/>
    </source>
</evidence>
<dbReference type="Gene3D" id="3.30.830.10">
    <property type="entry name" value="Metalloenzyme, LuxS/M16 peptidase-like"/>
    <property type="match status" value="2"/>
</dbReference>